<organism evidence="3 4">
    <name type="scientific">Thalictrum thalictroides</name>
    <name type="common">Rue-anemone</name>
    <name type="synonym">Anemone thalictroides</name>
    <dbReference type="NCBI Taxonomy" id="46969"/>
    <lineage>
        <taxon>Eukaryota</taxon>
        <taxon>Viridiplantae</taxon>
        <taxon>Streptophyta</taxon>
        <taxon>Embryophyta</taxon>
        <taxon>Tracheophyta</taxon>
        <taxon>Spermatophyta</taxon>
        <taxon>Magnoliopsida</taxon>
        <taxon>Ranunculales</taxon>
        <taxon>Ranunculaceae</taxon>
        <taxon>Thalictroideae</taxon>
        <taxon>Thalictrum</taxon>
    </lineage>
</organism>
<gene>
    <name evidence="3" type="ORF">FRX31_024353</name>
</gene>
<dbReference type="OrthoDB" id="185373at2759"/>
<dbReference type="InterPro" id="IPR011990">
    <property type="entry name" value="TPR-like_helical_dom_sf"/>
</dbReference>
<dbReference type="Pfam" id="PF20431">
    <property type="entry name" value="E_motif"/>
    <property type="match status" value="1"/>
</dbReference>
<dbReference type="FunFam" id="1.25.40.10:FF:000366">
    <property type="entry name" value="Pentatricopeptide (PPR) repeat-containing protein"/>
    <property type="match status" value="1"/>
</dbReference>
<dbReference type="AlphaFoldDB" id="A0A7J6VPG3"/>
<evidence type="ECO:0000256" key="1">
    <source>
        <dbReference type="ARBA" id="ARBA00022737"/>
    </source>
</evidence>
<dbReference type="GO" id="GO:0003723">
    <property type="term" value="F:RNA binding"/>
    <property type="evidence" value="ECO:0007669"/>
    <property type="project" value="InterPro"/>
</dbReference>
<dbReference type="FunFam" id="1.25.40.10:FF:000442">
    <property type="entry name" value="Pentatricopeptide repeat-containing protein At3g49710"/>
    <property type="match status" value="1"/>
</dbReference>
<dbReference type="InterPro" id="IPR002885">
    <property type="entry name" value="PPR_rpt"/>
</dbReference>
<dbReference type="PANTHER" id="PTHR47926:SF465">
    <property type="entry name" value="PENTATRICOPEPTIDE REPEAT (PPR-LIKE) SUPERFAMILY PROTEIN"/>
    <property type="match status" value="1"/>
</dbReference>
<dbReference type="InterPro" id="IPR046960">
    <property type="entry name" value="PPR_At4g14850-like_plant"/>
</dbReference>
<dbReference type="SUPFAM" id="SSF48452">
    <property type="entry name" value="TPR-like"/>
    <property type="match status" value="1"/>
</dbReference>
<accession>A0A7J6VPG3</accession>
<feature type="repeat" description="PPR" evidence="2">
    <location>
        <begin position="272"/>
        <end position="306"/>
    </location>
</feature>
<feature type="repeat" description="PPR" evidence="2">
    <location>
        <begin position="170"/>
        <end position="204"/>
    </location>
</feature>
<feature type="repeat" description="PPR" evidence="2">
    <location>
        <begin position="343"/>
        <end position="373"/>
    </location>
</feature>
<dbReference type="Gene3D" id="1.25.40.10">
    <property type="entry name" value="Tetratricopeptide repeat domain"/>
    <property type="match status" value="4"/>
</dbReference>
<sequence>MSMTNLYSWNNMLSGYAKQGLIKPARKLFDEMPERDVVSWNTMVIMFAKSGFFNEALGFFRELRKLRIGLNEFSFAGVLIACVKMEKFGLNLTKQVHGQVLVSGFFSNLVLSSSIVDAYSKSDLMSEAKKLFDEMPVKDVFTWTTLVSGYAKLGDMETAHRLFDEIPVPNPVSWTSLISGYARAGLGSEALKLFSDMMMRGIAPDQFTFSCSLCACASIASLKHGKQIHCHLIRTVFKANAIVVSSLIDMYSKCGSLAVGKSVFNLMGDKLDVVLWNTMISALAQHGLGEDSIQLFQDMLRVGTKPSKITLVVILNACSHSGLVDEGLHLFEFLTQEHGIDADLEHYACLVDLLGRAGRFEEVKDLLEKMPHKPDGRVWNALLGASRIHGNIELGRIAAEHLIEIEPQSSGAYVLLSNIFALIGKWESVEKVRNLMSERQVKKEQAISWLEVESKVHSFSVFDHLHPMKDELYLVLEQLVGHMDDEMILHDAMKYLDFDTIVQELP</sequence>
<dbReference type="NCBIfam" id="TIGR00756">
    <property type="entry name" value="PPR"/>
    <property type="match status" value="6"/>
</dbReference>
<dbReference type="Proteomes" id="UP000554482">
    <property type="component" value="Unassembled WGS sequence"/>
</dbReference>
<feature type="repeat" description="PPR" evidence="2">
    <location>
        <begin position="5"/>
        <end position="39"/>
    </location>
</feature>
<reference evidence="3 4" key="1">
    <citation type="submission" date="2020-06" db="EMBL/GenBank/DDBJ databases">
        <title>Transcriptomic and genomic resources for Thalictrum thalictroides and T. hernandezii: Facilitating candidate gene discovery in an emerging model plant lineage.</title>
        <authorList>
            <person name="Arias T."/>
            <person name="Riano-Pachon D.M."/>
            <person name="Di Stilio V.S."/>
        </authorList>
    </citation>
    <scope>NUCLEOTIDE SEQUENCE [LARGE SCALE GENOMIC DNA]</scope>
    <source>
        <strain evidence="4">cv. WT478/WT964</strain>
        <tissue evidence="3">Leaves</tissue>
    </source>
</reference>
<dbReference type="Pfam" id="PF01535">
    <property type="entry name" value="PPR"/>
    <property type="match status" value="5"/>
</dbReference>
<keyword evidence="4" id="KW-1185">Reference proteome</keyword>
<evidence type="ECO:0000313" key="4">
    <source>
        <dbReference type="Proteomes" id="UP000554482"/>
    </source>
</evidence>
<protein>
    <submittedName>
        <fullName evidence="3">Pentatricopeptide repeat-containing protein</fullName>
    </submittedName>
</protein>
<evidence type="ECO:0000256" key="2">
    <source>
        <dbReference type="PROSITE-ProRule" id="PRU00708"/>
    </source>
</evidence>
<dbReference type="PROSITE" id="PS51375">
    <property type="entry name" value="PPR"/>
    <property type="match status" value="5"/>
</dbReference>
<dbReference type="EMBL" id="JABWDY010029884">
    <property type="protein sequence ID" value="KAF5186060.1"/>
    <property type="molecule type" value="Genomic_DNA"/>
</dbReference>
<proteinExistence type="predicted"/>
<dbReference type="FunFam" id="1.25.40.10:FF:000031">
    <property type="entry name" value="Pentatricopeptide repeat-containing protein mitochondrial"/>
    <property type="match status" value="1"/>
</dbReference>
<keyword evidence="1" id="KW-0677">Repeat</keyword>
<comment type="caution">
    <text evidence="3">The sequence shown here is derived from an EMBL/GenBank/DDBJ whole genome shotgun (WGS) entry which is preliminary data.</text>
</comment>
<dbReference type="Pfam" id="PF13041">
    <property type="entry name" value="PPR_2"/>
    <property type="match status" value="2"/>
</dbReference>
<dbReference type="GO" id="GO:0009451">
    <property type="term" value="P:RNA modification"/>
    <property type="evidence" value="ECO:0007669"/>
    <property type="project" value="InterPro"/>
</dbReference>
<dbReference type="InterPro" id="IPR046848">
    <property type="entry name" value="E_motif"/>
</dbReference>
<evidence type="ECO:0000313" key="3">
    <source>
        <dbReference type="EMBL" id="KAF5186060.1"/>
    </source>
</evidence>
<dbReference type="PANTHER" id="PTHR47926">
    <property type="entry name" value="PENTATRICOPEPTIDE REPEAT-CONTAINING PROTEIN"/>
    <property type="match status" value="1"/>
</dbReference>
<dbReference type="Pfam" id="PF12854">
    <property type="entry name" value="PPR_1"/>
    <property type="match status" value="1"/>
</dbReference>
<name>A0A7J6VPG3_THATH</name>
<feature type="repeat" description="PPR" evidence="2">
    <location>
        <begin position="139"/>
        <end position="169"/>
    </location>
</feature>